<dbReference type="Pfam" id="PF01118">
    <property type="entry name" value="Semialdhyde_dh"/>
    <property type="match status" value="1"/>
</dbReference>
<comment type="pathway">
    <text evidence="1 7">Amino-acid biosynthesis; L-arginine biosynthesis; N(2)-acetyl-L-ornithine from L-glutamate: step 3/4.</text>
</comment>
<comment type="catalytic activity">
    <reaction evidence="6 7">
        <text>N-acetyl-L-glutamate 5-semialdehyde + phosphate + NADP(+) = N-acetyl-L-glutamyl 5-phosphate + NADPH + H(+)</text>
        <dbReference type="Rhea" id="RHEA:21588"/>
        <dbReference type="ChEBI" id="CHEBI:15378"/>
        <dbReference type="ChEBI" id="CHEBI:29123"/>
        <dbReference type="ChEBI" id="CHEBI:43474"/>
        <dbReference type="ChEBI" id="CHEBI:57783"/>
        <dbReference type="ChEBI" id="CHEBI:57936"/>
        <dbReference type="ChEBI" id="CHEBI:58349"/>
        <dbReference type="EC" id="1.2.1.38"/>
    </reaction>
</comment>
<name>A0A8J7KLU3_9BACL</name>
<comment type="similarity">
    <text evidence="7">Belongs to the NAGSA dehydrogenase family. Type 1 subfamily.</text>
</comment>
<keyword evidence="3 7" id="KW-0028">Amino-acid biosynthesis</keyword>
<dbReference type="EMBL" id="JADKPV010000005">
    <property type="protein sequence ID" value="MBF4501754.1"/>
    <property type="molecule type" value="Genomic_DNA"/>
</dbReference>
<protein>
    <recommendedName>
        <fullName evidence="7">N-acetyl-gamma-glutamyl-phosphate reductase</fullName>
        <shortName evidence="7">AGPR</shortName>
        <ecNumber evidence="7">1.2.1.38</ecNumber>
    </recommendedName>
    <alternativeName>
        <fullName evidence="7">N-acetyl-glutamate semialdehyde dehydrogenase</fullName>
        <shortName evidence="7">NAGSA dehydrogenase</shortName>
    </alternativeName>
</protein>
<dbReference type="InterPro" id="IPR036291">
    <property type="entry name" value="NAD(P)-bd_dom_sf"/>
</dbReference>
<evidence type="ECO:0000259" key="8">
    <source>
        <dbReference type="SMART" id="SM00859"/>
    </source>
</evidence>
<dbReference type="Pfam" id="PF22698">
    <property type="entry name" value="Semialdhyde_dhC_1"/>
    <property type="match status" value="1"/>
</dbReference>
<dbReference type="GO" id="GO:0003942">
    <property type="term" value="F:N-acetyl-gamma-glutamyl-phosphate reductase activity"/>
    <property type="evidence" value="ECO:0007669"/>
    <property type="project" value="UniProtKB-UniRule"/>
</dbReference>
<comment type="caution">
    <text evidence="9">The sequence shown here is derived from an EMBL/GenBank/DDBJ whole genome shotgun (WGS) entry which is preliminary data.</text>
</comment>
<dbReference type="UniPathway" id="UPA00068">
    <property type="reaction ID" value="UER00108"/>
</dbReference>
<feature type="domain" description="Semialdehyde dehydrogenase NAD-binding" evidence="8">
    <location>
        <begin position="2"/>
        <end position="140"/>
    </location>
</feature>
<dbReference type="SUPFAM" id="SSF51735">
    <property type="entry name" value="NAD(P)-binding Rossmann-fold domains"/>
    <property type="match status" value="1"/>
</dbReference>
<keyword evidence="2 7" id="KW-0055">Arginine biosynthesis</keyword>
<dbReference type="NCBIfam" id="TIGR01850">
    <property type="entry name" value="argC"/>
    <property type="match status" value="1"/>
</dbReference>
<dbReference type="Proteomes" id="UP000622653">
    <property type="component" value="Unassembled WGS sequence"/>
</dbReference>
<dbReference type="AlphaFoldDB" id="A0A8J7KLU3"/>
<dbReference type="InterPro" id="IPR050085">
    <property type="entry name" value="AGPR"/>
</dbReference>
<dbReference type="GO" id="GO:0070401">
    <property type="term" value="F:NADP+ binding"/>
    <property type="evidence" value="ECO:0007669"/>
    <property type="project" value="InterPro"/>
</dbReference>
<dbReference type="GO" id="GO:0005737">
    <property type="term" value="C:cytoplasm"/>
    <property type="evidence" value="ECO:0007669"/>
    <property type="project" value="UniProtKB-SubCell"/>
</dbReference>
<dbReference type="CDD" id="cd23934">
    <property type="entry name" value="AGPR_1_C"/>
    <property type="match status" value="1"/>
</dbReference>
<evidence type="ECO:0000256" key="2">
    <source>
        <dbReference type="ARBA" id="ARBA00022571"/>
    </source>
</evidence>
<evidence type="ECO:0000256" key="5">
    <source>
        <dbReference type="ARBA" id="ARBA00023002"/>
    </source>
</evidence>
<evidence type="ECO:0000256" key="6">
    <source>
        <dbReference type="ARBA" id="ARBA00050557"/>
    </source>
</evidence>
<evidence type="ECO:0000256" key="7">
    <source>
        <dbReference type="HAMAP-Rule" id="MF_00150"/>
    </source>
</evidence>
<dbReference type="HAMAP" id="MF_00150">
    <property type="entry name" value="ArgC_type1"/>
    <property type="match status" value="1"/>
</dbReference>
<evidence type="ECO:0000256" key="1">
    <source>
        <dbReference type="ARBA" id="ARBA00004862"/>
    </source>
</evidence>
<dbReference type="RefSeq" id="WP_194563233.1">
    <property type="nucleotide sequence ID" value="NZ_JADKPV010000005.1"/>
</dbReference>
<gene>
    <name evidence="7" type="primary">argC</name>
    <name evidence="9" type="ORF">IRY55_10290</name>
</gene>
<dbReference type="FunFam" id="3.30.360.10:FF:000014">
    <property type="entry name" value="N-acetyl-gamma-glutamyl-phosphate reductase"/>
    <property type="match status" value="1"/>
</dbReference>
<comment type="subcellular location">
    <subcellularLocation>
        <location evidence="7">Cytoplasm</location>
    </subcellularLocation>
</comment>
<keyword evidence="5 7" id="KW-0560">Oxidoreductase</keyword>
<dbReference type="GO" id="GO:0051287">
    <property type="term" value="F:NAD binding"/>
    <property type="evidence" value="ECO:0007669"/>
    <property type="project" value="InterPro"/>
</dbReference>
<organism evidence="9 10">
    <name type="scientific">Savagea serpentis</name>
    <dbReference type="NCBI Taxonomy" id="2785297"/>
    <lineage>
        <taxon>Bacteria</taxon>
        <taxon>Bacillati</taxon>
        <taxon>Bacillota</taxon>
        <taxon>Bacilli</taxon>
        <taxon>Bacillales</taxon>
        <taxon>Caryophanaceae</taxon>
        <taxon>Savagea</taxon>
    </lineage>
</organism>
<dbReference type="InterPro" id="IPR000706">
    <property type="entry name" value="AGPR_type-1"/>
</dbReference>
<dbReference type="SMART" id="SM00859">
    <property type="entry name" value="Semialdhyde_dh"/>
    <property type="match status" value="1"/>
</dbReference>
<keyword evidence="10" id="KW-1185">Reference proteome</keyword>
<accession>A0A8J7KLU3</accession>
<dbReference type="PANTHER" id="PTHR32338:SF10">
    <property type="entry name" value="N-ACETYL-GAMMA-GLUTAMYL-PHOSPHATE REDUCTASE, CHLOROPLASTIC-RELATED"/>
    <property type="match status" value="1"/>
</dbReference>
<evidence type="ECO:0000313" key="10">
    <source>
        <dbReference type="Proteomes" id="UP000622653"/>
    </source>
</evidence>
<sequence>MKIAIIGATGFGGAELIRLLHGHSKVEAIDVFTSSEVGEQYSNKYPSMIQIYDQPLLEINYSKLAQYDVIFASTPAGVTSTLFEPLMNKDVVLIDLSGDFRLKNLEDYENWYGKKSAKQQYVDKAVYGLTEWAKENVKGSTFISNPGCYPTAALLSTIPLYKEDLVIPGTCIIDAKSGVTGSGNSLVKSSHFCEANENISIYKMNKHQHIPEIEQGLKMFAGTEDTITFSTHLVPMMRGILSTTYINVKEGTTEDMIQRAFEEAYKDAPFVRLIEEAGMFGTNRVRGTNYCDIHWDLDERTNRLTVVAAIDNLVKGAAGQAIQNMNVLFGYDEMDGLDQIPLYM</sequence>
<keyword evidence="4 7" id="KW-0521">NADP</keyword>
<dbReference type="Gene3D" id="3.40.50.720">
    <property type="entry name" value="NAD(P)-binding Rossmann-like Domain"/>
    <property type="match status" value="1"/>
</dbReference>
<evidence type="ECO:0000256" key="3">
    <source>
        <dbReference type="ARBA" id="ARBA00022605"/>
    </source>
</evidence>
<keyword evidence="7" id="KW-0963">Cytoplasm</keyword>
<evidence type="ECO:0000256" key="4">
    <source>
        <dbReference type="ARBA" id="ARBA00022857"/>
    </source>
</evidence>
<proteinExistence type="inferred from homology"/>
<dbReference type="PANTHER" id="PTHR32338">
    <property type="entry name" value="N-ACETYL-GAMMA-GLUTAMYL-PHOSPHATE REDUCTASE, CHLOROPLASTIC-RELATED-RELATED"/>
    <property type="match status" value="1"/>
</dbReference>
<reference evidence="9" key="1">
    <citation type="submission" date="2020-11" db="EMBL/GenBank/DDBJ databases">
        <title>Multidrug resistant novel bacterium Savagea serpentis sp. nov., isolated from the scats of a vine snake (Ahaetulla nasuta).</title>
        <authorList>
            <person name="Venkata Ramana V."/>
            <person name="Vikas Patil S."/>
            <person name="Yogita Lugani V."/>
        </authorList>
    </citation>
    <scope>NUCLEOTIDE SEQUENCE</scope>
    <source>
        <strain evidence="9">SN6</strain>
    </source>
</reference>
<dbReference type="InterPro" id="IPR058924">
    <property type="entry name" value="AGPR_dimerisation_dom"/>
</dbReference>
<dbReference type="SUPFAM" id="SSF55347">
    <property type="entry name" value="Glyceraldehyde-3-phosphate dehydrogenase-like, C-terminal domain"/>
    <property type="match status" value="1"/>
</dbReference>
<dbReference type="InterPro" id="IPR000534">
    <property type="entry name" value="Semialdehyde_DH_NAD-bd"/>
</dbReference>
<dbReference type="EC" id="1.2.1.38" evidence="7"/>
<dbReference type="CDD" id="cd17895">
    <property type="entry name" value="AGPR_1_N"/>
    <property type="match status" value="1"/>
</dbReference>
<comment type="function">
    <text evidence="7">Catalyzes the NADPH-dependent reduction of N-acetyl-5-glutamyl phosphate to yield N-acetyl-L-glutamate 5-semialdehyde.</text>
</comment>
<evidence type="ECO:0000313" key="9">
    <source>
        <dbReference type="EMBL" id="MBF4501754.1"/>
    </source>
</evidence>
<dbReference type="Gene3D" id="3.30.360.10">
    <property type="entry name" value="Dihydrodipicolinate Reductase, domain 2"/>
    <property type="match status" value="1"/>
</dbReference>
<dbReference type="GO" id="GO:0006526">
    <property type="term" value="P:L-arginine biosynthetic process"/>
    <property type="evidence" value="ECO:0007669"/>
    <property type="project" value="UniProtKB-UniRule"/>
</dbReference>
<feature type="active site" evidence="7">
    <location>
        <position position="148"/>
    </location>
</feature>